<feature type="binding site" evidence="11">
    <location>
        <begin position="242"/>
        <end position="243"/>
    </location>
    <ligand>
        <name>substrate</name>
    </ligand>
</feature>
<dbReference type="PANTHER" id="PTHR48109:SF4">
    <property type="entry name" value="DIHYDROOROTATE DEHYDROGENASE (QUINONE), MITOCHONDRIAL"/>
    <property type="match status" value="1"/>
</dbReference>
<comment type="function">
    <text evidence="1 11">Catalyzes the conversion of dihydroorotate to orotate with quinone as electron acceptor.</text>
</comment>
<feature type="binding site" evidence="11">
    <location>
        <position position="136"/>
    </location>
    <ligand>
        <name>FMN</name>
        <dbReference type="ChEBI" id="CHEBI:58210"/>
    </ligand>
</feature>
<keyword evidence="11" id="KW-1003">Cell membrane</keyword>
<evidence type="ECO:0000313" key="13">
    <source>
        <dbReference type="EMBL" id="RKQ68194.1"/>
    </source>
</evidence>
<dbReference type="PIRSF" id="PIRSF000164">
    <property type="entry name" value="DHO_oxidase"/>
    <property type="match status" value="1"/>
</dbReference>
<dbReference type="EC" id="1.3.5.2" evidence="11"/>
<dbReference type="InterPro" id="IPR013785">
    <property type="entry name" value="Aldolase_TIM"/>
</dbReference>
<dbReference type="GO" id="GO:0005886">
    <property type="term" value="C:plasma membrane"/>
    <property type="evidence" value="ECO:0007669"/>
    <property type="project" value="UniProtKB-SubCell"/>
</dbReference>
<comment type="pathway">
    <text evidence="3 11">Pyrimidine metabolism; UMP biosynthesis via de novo pathway; orotate from (S)-dihydroorotate (quinone route): step 1/1.</text>
</comment>
<feature type="binding site" evidence="11">
    <location>
        <position position="264"/>
    </location>
    <ligand>
        <name>FMN</name>
        <dbReference type="ChEBI" id="CHEBI:58210"/>
    </ligand>
</feature>
<dbReference type="Proteomes" id="UP000277424">
    <property type="component" value="Unassembled WGS sequence"/>
</dbReference>
<dbReference type="OrthoDB" id="9802377at2"/>
<dbReference type="CDD" id="cd04738">
    <property type="entry name" value="DHOD_2_like"/>
    <property type="match status" value="1"/>
</dbReference>
<evidence type="ECO:0000256" key="9">
    <source>
        <dbReference type="ARBA" id="ARBA00023136"/>
    </source>
</evidence>
<dbReference type="InterPro" id="IPR050074">
    <property type="entry name" value="DHO_dehydrogenase"/>
</dbReference>
<feature type="binding site" evidence="11">
    <location>
        <position position="167"/>
    </location>
    <ligand>
        <name>substrate</name>
    </ligand>
</feature>
<keyword evidence="8 11" id="KW-0560">Oxidoreductase</keyword>
<keyword evidence="5 11" id="KW-0285">Flavoprotein</keyword>
<dbReference type="UniPathway" id="UPA00070">
    <property type="reaction ID" value="UER00946"/>
</dbReference>
<comment type="subunit">
    <text evidence="11">Monomer.</text>
</comment>
<dbReference type="InterPro" id="IPR005720">
    <property type="entry name" value="Dihydroorotate_DH_cat"/>
</dbReference>
<evidence type="ECO:0000256" key="8">
    <source>
        <dbReference type="ARBA" id="ARBA00023002"/>
    </source>
</evidence>
<dbReference type="GO" id="GO:0006207">
    <property type="term" value="P:'de novo' pyrimidine nucleobase biosynthetic process"/>
    <property type="evidence" value="ECO:0007669"/>
    <property type="project" value="UniProtKB-UniRule"/>
</dbReference>
<comment type="subcellular location">
    <subcellularLocation>
        <location evidence="11">Cell membrane</location>
        <topology evidence="11">Peripheral membrane protein</topology>
    </subcellularLocation>
    <subcellularLocation>
        <location evidence="2">Membrane</location>
    </subcellularLocation>
</comment>
<accession>A0A420WB07</accession>
<dbReference type="InterPro" id="IPR012135">
    <property type="entry name" value="Dihydroorotate_DH_1_2"/>
</dbReference>
<feature type="binding site" evidence="11">
    <location>
        <position position="241"/>
    </location>
    <ligand>
        <name>FMN</name>
        <dbReference type="ChEBI" id="CHEBI:58210"/>
    </ligand>
</feature>
<dbReference type="HAMAP" id="MF_00225">
    <property type="entry name" value="DHO_dh_type2"/>
    <property type="match status" value="1"/>
</dbReference>
<feature type="domain" description="Dihydroorotate dehydrogenase catalytic" evidence="12">
    <location>
        <begin position="43"/>
        <end position="336"/>
    </location>
</feature>
<feature type="binding site" evidence="11">
    <location>
        <position position="172"/>
    </location>
    <ligand>
        <name>substrate</name>
    </ligand>
</feature>
<evidence type="ECO:0000256" key="7">
    <source>
        <dbReference type="ARBA" id="ARBA00022975"/>
    </source>
</evidence>
<comment type="catalytic activity">
    <reaction evidence="10 11">
        <text>(S)-dihydroorotate + a quinone = orotate + a quinol</text>
        <dbReference type="Rhea" id="RHEA:30187"/>
        <dbReference type="ChEBI" id="CHEBI:24646"/>
        <dbReference type="ChEBI" id="CHEBI:30839"/>
        <dbReference type="ChEBI" id="CHEBI:30864"/>
        <dbReference type="ChEBI" id="CHEBI:132124"/>
        <dbReference type="EC" id="1.3.5.2"/>
    </reaction>
</comment>
<dbReference type="PANTHER" id="PTHR48109">
    <property type="entry name" value="DIHYDROOROTATE DEHYDROGENASE (QUINONE), MITOCHONDRIAL-RELATED"/>
    <property type="match status" value="1"/>
</dbReference>
<dbReference type="EMBL" id="RBIG01000003">
    <property type="protein sequence ID" value="RKQ68194.1"/>
    <property type="molecule type" value="Genomic_DNA"/>
</dbReference>
<proteinExistence type="inferred from homology"/>
<keyword evidence="9 11" id="KW-0472">Membrane</keyword>
<feature type="binding site" evidence="11">
    <location>
        <position position="293"/>
    </location>
    <ligand>
        <name>FMN</name>
        <dbReference type="ChEBI" id="CHEBI:58210"/>
    </ligand>
</feature>
<dbReference type="PROSITE" id="PS00911">
    <property type="entry name" value="DHODEHASE_1"/>
    <property type="match status" value="1"/>
</dbReference>
<evidence type="ECO:0000256" key="3">
    <source>
        <dbReference type="ARBA" id="ARBA00005161"/>
    </source>
</evidence>
<feature type="binding site" evidence="11">
    <location>
        <begin position="60"/>
        <end position="64"/>
    </location>
    <ligand>
        <name>FMN</name>
        <dbReference type="ChEBI" id="CHEBI:58210"/>
    </ligand>
</feature>
<dbReference type="PROSITE" id="PS00912">
    <property type="entry name" value="DHODEHASE_2"/>
    <property type="match status" value="1"/>
</dbReference>
<evidence type="ECO:0000256" key="11">
    <source>
        <dbReference type="HAMAP-Rule" id="MF_00225"/>
    </source>
</evidence>
<keyword evidence="7 11" id="KW-0665">Pyrimidine biosynthesis</keyword>
<organism evidence="13 14">
    <name type="scientific">Oceanibaculum indicum</name>
    <dbReference type="NCBI Taxonomy" id="526216"/>
    <lineage>
        <taxon>Bacteria</taxon>
        <taxon>Pseudomonadati</taxon>
        <taxon>Pseudomonadota</taxon>
        <taxon>Alphaproteobacteria</taxon>
        <taxon>Rhodospirillales</taxon>
        <taxon>Oceanibaculaceae</taxon>
        <taxon>Oceanibaculum</taxon>
    </lineage>
</organism>
<dbReference type="RefSeq" id="WP_121220738.1">
    <property type="nucleotide sequence ID" value="NZ_RBIG01000003.1"/>
</dbReference>
<dbReference type="GO" id="GO:0106430">
    <property type="term" value="F:dihydroorotate dehydrogenase (quinone) activity"/>
    <property type="evidence" value="ECO:0007669"/>
    <property type="project" value="UniProtKB-EC"/>
</dbReference>
<dbReference type="SUPFAM" id="SSF51395">
    <property type="entry name" value="FMN-linked oxidoreductases"/>
    <property type="match status" value="1"/>
</dbReference>
<comment type="similarity">
    <text evidence="4 11">Belongs to the dihydroorotate dehydrogenase family. Type 2 subfamily.</text>
</comment>
<evidence type="ECO:0000256" key="2">
    <source>
        <dbReference type="ARBA" id="ARBA00004370"/>
    </source>
</evidence>
<feature type="binding site" evidence="11">
    <location>
        <begin position="314"/>
        <end position="315"/>
    </location>
    <ligand>
        <name>FMN</name>
        <dbReference type="ChEBI" id="CHEBI:58210"/>
    </ligand>
</feature>
<protein>
    <recommendedName>
        <fullName evidence="11">Dihydroorotate dehydrogenase (quinone)</fullName>
        <ecNumber evidence="11">1.3.5.2</ecNumber>
    </recommendedName>
    <alternativeName>
        <fullName evidence="11">DHOdehase</fullName>
        <shortName evidence="11">DHOD</shortName>
        <shortName evidence="11">DHODase</shortName>
    </alternativeName>
    <alternativeName>
        <fullName evidence="11">Dihydroorotate oxidase</fullName>
    </alternativeName>
</protein>
<evidence type="ECO:0000256" key="6">
    <source>
        <dbReference type="ARBA" id="ARBA00022643"/>
    </source>
</evidence>
<feature type="binding site" evidence="11">
    <location>
        <position position="213"/>
    </location>
    <ligand>
        <name>FMN</name>
        <dbReference type="ChEBI" id="CHEBI:58210"/>
    </ligand>
</feature>
<gene>
    <name evidence="11" type="primary">pyrD</name>
    <name evidence="13" type="ORF">BCL74_2669</name>
</gene>
<dbReference type="NCBIfam" id="NF003652">
    <property type="entry name" value="PRK05286.2-5"/>
    <property type="match status" value="1"/>
</dbReference>
<name>A0A420WB07_9PROT</name>
<evidence type="ECO:0000256" key="10">
    <source>
        <dbReference type="ARBA" id="ARBA00048639"/>
    </source>
</evidence>
<evidence type="ECO:0000256" key="5">
    <source>
        <dbReference type="ARBA" id="ARBA00022630"/>
    </source>
</evidence>
<comment type="cofactor">
    <cofactor evidence="11">
        <name>FMN</name>
        <dbReference type="ChEBI" id="CHEBI:58210"/>
    </cofactor>
    <text evidence="11">Binds 1 FMN per subunit.</text>
</comment>
<evidence type="ECO:0000256" key="1">
    <source>
        <dbReference type="ARBA" id="ARBA00003125"/>
    </source>
</evidence>
<sequence>MDAASLAMPLLRLLPPETAHNTTICLLAKGLAPRSREADDPILATRLWGLDFPNPVGLAAGFDKNAQAYHAILGLGFGLTEIGTVTPRPQPGNPKPRLFRLTEDNAVVNRMGFNNDGIEAVLPRLRGPRAGILGINIGKNKDSTDAVEDYVTGATAFAPLADYLVVNVSSPNTPGLRDLQRREPFLELARAVRAARDAACAKAGRTPPPLLLKIAPDLDAAQIEDVAEVAMTAPADGLIVSNTTIARPDSLRSIYRAEAGGLSGAPLFEPSTEVLRRIAGLTQGKLPLIGVGGIASGEQAYAKIRAGASLVQLYSALVYHGPGLLGRIKRDLAARLRADGFASVAEAVGTGRDR</sequence>
<dbReference type="InterPro" id="IPR005719">
    <property type="entry name" value="Dihydroorotate_DH_2"/>
</dbReference>
<dbReference type="GO" id="GO:0044205">
    <property type="term" value="P:'de novo' UMP biosynthetic process"/>
    <property type="evidence" value="ECO:0007669"/>
    <property type="project" value="UniProtKB-UniRule"/>
</dbReference>
<feature type="binding site" evidence="11">
    <location>
        <begin position="109"/>
        <end position="113"/>
    </location>
    <ligand>
        <name>substrate</name>
    </ligand>
</feature>
<feature type="binding site" evidence="11">
    <location>
        <position position="167"/>
    </location>
    <ligand>
        <name>FMN</name>
        <dbReference type="ChEBI" id="CHEBI:58210"/>
    </ligand>
</feature>
<feature type="active site" description="Nucleophile" evidence="11">
    <location>
        <position position="170"/>
    </location>
</feature>
<dbReference type="Pfam" id="PF01180">
    <property type="entry name" value="DHO_dh"/>
    <property type="match status" value="1"/>
</dbReference>
<dbReference type="GO" id="GO:0005737">
    <property type="term" value="C:cytoplasm"/>
    <property type="evidence" value="ECO:0007669"/>
    <property type="project" value="InterPro"/>
</dbReference>
<comment type="caution">
    <text evidence="13">The sequence shown here is derived from an EMBL/GenBank/DDBJ whole genome shotgun (WGS) entry which is preliminary data.</text>
</comment>
<feature type="binding site" evidence="11">
    <location>
        <position position="64"/>
    </location>
    <ligand>
        <name>substrate</name>
    </ligand>
</feature>
<evidence type="ECO:0000259" key="12">
    <source>
        <dbReference type="Pfam" id="PF01180"/>
    </source>
</evidence>
<evidence type="ECO:0000313" key="14">
    <source>
        <dbReference type="Proteomes" id="UP000277424"/>
    </source>
</evidence>
<dbReference type="InterPro" id="IPR001295">
    <property type="entry name" value="Dihydroorotate_DH_CS"/>
</dbReference>
<dbReference type="Gene3D" id="3.20.20.70">
    <property type="entry name" value="Aldolase class I"/>
    <property type="match status" value="1"/>
</dbReference>
<reference evidence="13 14" key="1">
    <citation type="submission" date="2018-10" db="EMBL/GenBank/DDBJ databases">
        <title>Comparative analysis of microorganisms from saline springs in Andes Mountain Range, Colombia.</title>
        <authorList>
            <person name="Rubin E."/>
        </authorList>
    </citation>
    <scope>NUCLEOTIDE SEQUENCE [LARGE SCALE GENOMIC DNA]</scope>
    <source>
        <strain evidence="13 14">USBA 36</strain>
    </source>
</reference>
<keyword evidence="6 11" id="KW-0288">FMN</keyword>
<feature type="binding site" evidence="11">
    <location>
        <position position="84"/>
    </location>
    <ligand>
        <name>FMN</name>
        <dbReference type="ChEBI" id="CHEBI:58210"/>
    </ligand>
</feature>
<dbReference type="AlphaFoldDB" id="A0A420WB07"/>
<dbReference type="NCBIfam" id="TIGR01036">
    <property type="entry name" value="pyrD_sub2"/>
    <property type="match status" value="1"/>
</dbReference>
<evidence type="ECO:0000256" key="4">
    <source>
        <dbReference type="ARBA" id="ARBA00005359"/>
    </source>
</evidence>
<dbReference type="NCBIfam" id="NF003645">
    <property type="entry name" value="PRK05286.1-2"/>
    <property type="match status" value="1"/>
</dbReference>